<dbReference type="AlphaFoldDB" id="A0A8J4RFD7"/>
<evidence type="ECO:0000313" key="2">
    <source>
        <dbReference type="Proteomes" id="UP000737018"/>
    </source>
</evidence>
<dbReference type="Proteomes" id="UP000737018">
    <property type="component" value="Unassembled WGS sequence"/>
</dbReference>
<organism evidence="1 2">
    <name type="scientific">Castanea mollissima</name>
    <name type="common">Chinese chestnut</name>
    <dbReference type="NCBI Taxonomy" id="60419"/>
    <lineage>
        <taxon>Eukaryota</taxon>
        <taxon>Viridiplantae</taxon>
        <taxon>Streptophyta</taxon>
        <taxon>Embryophyta</taxon>
        <taxon>Tracheophyta</taxon>
        <taxon>Spermatophyta</taxon>
        <taxon>Magnoliopsida</taxon>
        <taxon>eudicotyledons</taxon>
        <taxon>Gunneridae</taxon>
        <taxon>Pentapetalae</taxon>
        <taxon>rosids</taxon>
        <taxon>fabids</taxon>
        <taxon>Fagales</taxon>
        <taxon>Fagaceae</taxon>
        <taxon>Castanea</taxon>
    </lineage>
</organism>
<keyword evidence="2" id="KW-1185">Reference proteome</keyword>
<evidence type="ECO:0000313" key="1">
    <source>
        <dbReference type="EMBL" id="KAF3963016.1"/>
    </source>
</evidence>
<accession>A0A8J4RFD7</accession>
<name>A0A8J4RFD7_9ROSI</name>
<proteinExistence type="predicted"/>
<sequence length="115" mass="13173">MLISEFDALSPLLLTDFDVSFHLSCIIILLLNSETTTTHSTNNQKQKKISASFSRQVFKPIVKPLSLSGESTAGEDSYFQKLLVERRRRWLRGKHLGRLRRWSNSQASMQGSSFR</sequence>
<protein>
    <submittedName>
        <fullName evidence="1">Uncharacterized protein</fullName>
    </submittedName>
</protein>
<gene>
    <name evidence="1" type="ORF">CMV_012537</name>
</gene>
<dbReference type="EMBL" id="JRKL02001612">
    <property type="protein sequence ID" value="KAF3963016.1"/>
    <property type="molecule type" value="Genomic_DNA"/>
</dbReference>
<comment type="caution">
    <text evidence="1">The sequence shown here is derived from an EMBL/GenBank/DDBJ whole genome shotgun (WGS) entry which is preliminary data.</text>
</comment>
<reference evidence="1" key="1">
    <citation type="submission" date="2020-03" db="EMBL/GenBank/DDBJ databases">
        <title>Castanea mollissima Vanexum genome sequencing.</title>
        <authorList>
            <person name="Staton M."/>
        </authorList>
    </citation>
    <scope>NUCLEOTIDE SEQUENCE</scope>
    <source>
        <tissue evidence="1">Leaf</tissue>
    </source>
</reference>